<name>A0ABU4Z5H0_9HYPH</name>
<dbReference type="Pfam" id="PF00903">
    <property type="entry name" value="Glyoxalase"/>
    <property type="match status" value="1"/>
</dbReference>
<evidence type="ECO:0000259" key="2">
    <source>
        <dbReference type="PROSITE" id="PS51819"/>
    </source>
</evidence>
<sequence>MPNQAANEPGASTSGHGIGTHGGISFSEPRERPAVMTNRALSRKGSKRYSAPIYEPIMATRGISEPAMTIRPLRYSNAVVPHIYIQGAAKAVAFYAKAFGAEEVLRIAAPDGRIVHCELAICNATVMLGDPTSELYDEPRQVGACTAGLHLMVDDNAVVLARAVAAGCEQVQPPTEMFYGANSASVRDPFGHVWVLLTWKEDLSPAEIERRGRAALDGGDPKARS</sequence>
<evidence type="ECO:0000313" key="3">
    <source>
        <dbReference type="EMBL" id="MDX8494461.1"/>
    </source>
</evidence>
<dbReference type="Gene3D" id="3.30.720.110">
    <property type="match status" value="1"/>
</dbReference>
<dbReference type="SUPFAM" id="SSF54593">
    <property type="entry name" value="Glyoxalase/Bleomycin resistance protein/Dihydroxybiphenyl dioxygenase"/>
    <property type="match status" value="1"/>
</dbReference>
<feature type="region of interest" description="Disordered" evidence="1">
    <location>
        <begin position="1"/>
        <end position="43"/>
    </location>
</feature>
<dbReference type="InterPro" id="IPR037523">
    <property type="entry name" value="VOC_core"/>
</dbReference>
<dbReference type="PANTHER" id="PTHR34109">
    <property type="entry name" value="BNAUNNG04460D PROTEIN-RELATED"/>
    <property type="match status" value="1"/>
</dbReference>
<dbReference type="EMBL" id="JAVIJC010000027">
    <property type="protein sequence ID" value="MDX8494461.1"/>
    <property type="molecule type" value="Genomic_DNA"/>
</dbReference>
<evidence type="ECO:0000313" key="4">
    <source>
        <dbReference type="Proteomes" id="UP001271249"/>
    </source>
</evidence>
<proteinExistence type="predicted"/>
<reference evidence="3 4" key="1">
    <citation type="submission" date="2023-08" db="EMBL/GenBank/DDBJ databases">
        <title>Implementing the SeqCode for naming new Mesorhizobium species isolated from Vachellia karroo root nodules.</title>
        <authorList>
            <person name="Van Lill M."/>
        </authorList>
    </citation>
    <scope>NUCLEOTIDE SEQUENCE [LARGE SCALE GENOMIC DNA]</scope>
    <source>
        <strain evidence="3 4">VK22B</strain>
    </source>
</reference>
<dbReference type="PROSITE" id="PS51819">
    <property type="entry name" value="VOC"/>
    <property type="match status" value="1"/>
</dbReference>
<dbReference type="Proteomes" id="UP001271249">
    <property type="component" value="Unassembled WGS sequence"/>
</dbReference>
<dbReference type="InterPro" id="IPR029068">
    <property type="entry name" value="Glyas_Bleomycin-R_OHBP_Dase"/>
</dbReference>
<protein>
    <submittedName>
        <fullName evidence="3">VOC family protein</fullName>
    </submittedName>
</protein>
<organism evidence="3 4">
    <name type="scientific">Mesorhizobium captivum</name>
    <dbReference type="NCBI Taxonomy" id="3072319"/>
    <lineage>
        <taxon>Bacteria</taxon>
        <taxon>Pseudomonadati</taxon>
        <taxon>Pseudomonadota</taxon>
        <taxon>Alphaproteobacteria</taxon>
        <taxon>Hyphomicrobiales</taxon>
        <taxon>Phyllobacteriaceae</taxon>
        <taxon>Mesorhizobium</taxon>
    </lineage>
</organism>
<dbReference type="RefSeq" id="WP_320228298.1">
    <property type="nucleotide sequence ID" value="NZ_JAVIJC010000027.1"/>
</dbReference>
<gene>
    <name evidence="3" type="ORF">RFN29_23100</name>
</gene>
<dbReference type="InterPro" id="IPR004360">
    <property type="entry name" value="Glyas_Fos-R_dOase_dom"/>
</dbReference>
<dbReference type="PANTHER" id="PTHR34109:SF1">
    <property type="entry name" value="VOC DOMAIN-CONTAINING PROTEIN"/>
    <property type="match status" value="1"/>
</dbReference>
<feature type="domain" description="VOC" evidence="2">
    <location>
        <begin position="74"/>
        <end position="199"/>
    </location>
</feature>
<accession>A0ABU4Z5H0</accession>
<keyword evidence="4" id="KW-1185">Reference proteome</keyword>
<dbReference type="CDD" id="cd07246">
    <property type="entry name" value="VOC_like"/>
    <property type="match status" value="1"/>
</dbReference>
<dbReference type="Gene3D" id="3.30.720.120">
    <property type="match status" value="1"/>
</dbReference>
<comment type="caution">
    <text evidence="3">The sequence shown here is derived from an EMBL/GenBank/DDBJ whole genome shotgun (WGS) entry which is preliminary data.</text>
</comment>
<evidence type="ECO:0000256" key="1">
    <source>
        <dbReference type="SAM" id="MobiDB-lite"/>
    </source>
</evidence>